<evidence type="ECO:0000256" key="2">
    <source>
        <dbReference type="ARBA" id="ARBA00022786"/>
    </source>
</evidence>
<evidence type="ECO:0000313" key="6">
    <source>
        <dbReference type="EMBL" id="KAF2075779.1"/>
    </source>
</evidence>
<dbReference type="InterPro" id="IPR000608">
    <property type="entry name" value="UBC"/>
</dbReference>
<dbReference type="PANTHER" id="PTHR46116:SF39">
    <property type="entry name" value="BACULOVIRAL IAP REPEAT-CONTAINING PROTEIN 6"/>
    <property type="match status" value="1"/>
</dbReference>
<dbReference type="FunFam" id="3.10.110.10:FF:000159">
    <property type="entry name" value="Putative ubiquitin-conjugating enzyme E2 24"/>
    <property type="match status" value="1"/>
</dbReference>
<feature type="domain" description="UBC core" evidence="5">
    <location>
        <begin position="598"/>
        <end position="765"/>
    </location>
</feature>
<protein>
    <recommendedName>
        <fullName evidence="5">UBC core domain-containing protein</fullName>
    </recommendedName>
</protein>
<dbReference type="GO" id="GO:0016740">
    <property type="term" value="F:transferase activity"/>
    <property type="evidence" value="ECO:0007669"/>
    <property type="project" value="UniProtKB-KW"/>
</dbReference>
<dbReference type="SUPFAM" id="SSF54495">
    <property type="entry name" value="UBC-like"/>
    <property type="match status" value="2"/>
</dbReference>
<evidence type="ECO:0000256" key="3">
    <source>
        <dbReference type="SAM" id="Coils"/>
    </source>
</evidence>
<keyword evidence="7" id="KW-1185">Reference proteome</keyword>
<dbReference type="CDD" id="cd23802">
    <property type="entry name" value="UBCc_UBE2Q"/>
    <property type="match status" value="1"/>
</dbReference>
<feature type="domain" description="UBC core" evidence="5">
    <location>
        <begin position="190"/>
        <end position="351"/>
    </location>
</feature>
<feature type="coiled-coil region" evidence="3">
    <location>
        <begin position="533"/>
        <end position="560"/>
    </location>
</feature>
<keyword evidence="2" id="KW-0833">Ubl conjugation pathway</keyword>
<reference evidence="6" key="1">
    <citation type="submission" date="2020-01" db="EMBL/GenBank/DDBJ databases">
        <title>Development of genomics and gene disruption for Polysphondylium violaceum indicates a role for the polyketide synthase stlB in stalk morphogenesis.</title>
        <authorList>
            <person name="Narita B."/>
            <person name="Kawabe Y."/>
            <person name="Kin K."/>
            <person name="Saito T."/>
            <person name="Gibbs R."/>
            <person name="Kuspa A."/>
            <person name="Muzny D."/>
            <person name="Queller D."/>
            <person name="Richards S."/>
            <person name="Strassman J."/>
            <person name="Sucgang R."/>
            <person name="Worley K."/>
            <person name="Schaap P."/>
        </authorList>
    </citation>
    <scope>NUCLEOTIDE SEQUENCE</scope>
    <source>
        <strain evidence="6">QSvi11</strain>
    </source>
</reference>
<dbReference type="EMBL" id="AJWJ01000086">
    <property type="protein sequence ID" value="KAF2075779.1"/>
    <property type="molecule type" value="Genomic_DNA"/>
</dbReference>
<gene>
    <name evidence="6" type="ORF">CYY_002912</name>
</gene>
<proteinExistence type="predicted"/>
<comment type="caution">
    <text evidence="6">The sequence shown here is derived from an EMBL/GenBank/DDBJ whole genome shotgun (WGS) entry which is preliminary data.</text>
</comment>
<dbReference type="OrthoDB" id="1926878at2759"/>
<dbReference type="AlphaFoldDB" id="A0A8J4V969"/>
<evidence type="ECO:0000313" key="7">
    <source>
        <dbReference type="Proteomes" id="UP000695562"/>
    </source>
</evidence>
<sequence>MAGNLERVFEKWQTSQADPYEFVWLQSTKNSIDLLFKGHEITITFPLDINNIDEFVFSCREKTVNNWIVELNKEIKQSPPSDFNDVLSLAVKIYQRKKIKLSNEKDDSETQEGEEEEDEDDSNVDEDEEDEEDDYGDDDDDDHHDDEGFQEALQSLKLKKIWAQKDLEIRSQLGEKKKVLKVKSIFSSDAAFSILTNDLFKIMQNTQEFGFSAEPLDDNIYFWKVKLFGFDKESKIYSHLQEIQREYGYDYIEIHVMFTPDLYPFYPPTVRVIRPRLQGFLLGRISHIEILELENWNPINDMKFVLDHLKQMIQTHGLLDVNNPMNALTYNKGSYSSLEHLLLRLEILSNIAPRANLKYGIPSTFVKLKGDNKVKEGDSQAWAKGTGYGRGSDTKGWNVNAFLAAQKERDEEIVALIKSIENEVRNASIPFDVLEESCLVPFFDSYYRDVSLLDIERHVELWDALMKLTDSLLDMENYLPLFAHLEFQDKSLSDLFKDLSFQCNLILKQIDTKEKQEGYGQIVDIYQKIDRVGKKMESKLQILKEEIKKLDDMRKKTQTTSISSTDCQAMYLSKLRPLIFDTYTSTKAEAKGMPSQQSRTLRIAQEQSSLIKSLPLTFDSSVFVRVHEQNIDIMKVLITGPSDTPYSAGCFVFKVTFPANYPFAPPSVILETTGHGSVRFNPNLYNNGKVCLSLLGTWSGGAGETWNPSTSTLLQVLVSIQSLILVPEPYFNEPGYESQMSTPTGKASSKKYTEGIRESMVEWAMIDMMKNPPKEFEDVVKLHFFYQKDKIKAQLNKWVDENSSSSKLLKLLSRVQTEMDSIKL</sequence>
<dbReference type="InterPro" id="IPR016135">
    <property type="entry name" value="UBQ-conjugating_enzyme/RWD"/>
</dbReference>
<dbReference type="PANTHER" id="PTHR46116">
    <property type="entry name" value="(E3-INDEPENDENT) E2 UBIQUITIN-CONJUGATING ENZYME"/>
    <property type="match status" value="1"/>
</dbReference>
<name>A0A8J4V969_9MYCE</name>
<dbReference type="Proteomes" id="UP000695562">
    <property type="component" value="Unassembled WGS sequence"/>
</dbReference>
<keyword evidence="1" id="KW-0808">Transferase</keyword>
<accession>A0A8J4V969</accession>
<evidence type="ECO:0000256" key="4">
    <source>
        <dbReference type="SAM" id="MobiDB-lite"/>
    </source>
</evidence>
<dbReference type="SMART" id="SM00212">
    <property type="entry name" value="UBCc"/>
    <property type="match status" value="1"/>
</dbReference>
<dbReference type="Pfam" id="PF00179">
    <property type="entry name" value="UQ_con"/>
    <property type="match status" value="1"/>
</dbReference>
<feature type="region of interest" description="Disordered" evidence="4">
    <location>
        <begin position="102"/>
        <end position="146"/>
    </location>
</feature>
<keyword evidence="3" id="KW-0175">Coiled coil</keyword>
<feature type="compositionally biased region" description="Acidic residues" evidence="4">
    <location>
        <begin position="106"/>
        <end position="144"/>
    </location>
</feature>
<dbReference type="PROSITE" id="PS50127">
    <property type="entry name" value="UBC_2"/>
    <property type="match status" value="2"/>
</dbReference>
<evidence type="ECO:0000256" key="1">
    <source>
        <dbReference type="ARBA" id="ARBA00022679"/>
    </source>
</evidence>
<organism evidence="6 7">
    <name type="scientific">Polysphondylium violaceum</name>
    <dbReference type="NCBI Taxonomy" id="133409"/>
    <lineage>
        <taxon>Eukaryota</taxon>
        <taxon>Amoebozoa</taxon>
        <taxon>Evosea</taxon>
        <taxon>Eumycetozoa</taxon>
        <taxon>Dictyostelia</taxon>
        <taxon>Dictyosteliales</taxon>
        <taxon>Dictyosteliaceae</taxon>
        <taxon>Polysphondylium</taxon>
    </lineage>
</organism>
<evidence type="ECO:0000259" key="5">
    <source>
        <dbReference type="PROSITE" id="PS50127"/>
    </source>
</evidence>
<dbReference type="CDD" id="cd23810">
    <property type="entry name" value="UBCc_BIRC6"/>
    <property type="match status" value="1"/>
</dbReference>
<dbReference type="Gene3D" id="3.10.110.10">
    <property type="entry name" value="Ubiquitin Conjugating Enzyme"/>
    <property type="match status" value="2"/>
</dbReference>